<proteinExistence type="predicted"/>
<keyword evidence="1" id="KW-0812">Transmembrane</keyword>
<name>A0A2R5GHI4_9STRA</name>
<dbReference type="Proteomes" id="UP000241890">
    <property type="component" value="Unassembled WGS sequence"/>
</dbReference>
<evidence type="ECO:0000256" key="1">
    <source>
        <dbReference type="SAM" id="Phobius"/>
    </source>
</evidence>
<organism evidence="4 5">
    <name type="scientific">Hondaea fermentalgiana</name>
    <dbReference type="NCBI Taxonomy" id="2315210"/>
    <lineage>
        <taxon>Eukaryota</taxon>
        <taxon>Sar</taxon>
        <taxon>Stramenopiles</taxon>
        <taxon>Bigyra</taxon>
        <taxon>Labyrinthulomycetes</taxon>
        <taxon>Thraustochytrida</taxon>
        <taxon>Thraustochytriidae</taxon>
        <taxon>Hondaea</taxon>
    </lineage>
</organism>
<feature type="signal peptide" evidence="2">
    <location>
        <begin position="1"/>
        <end position="15"/>
    </location>
</feature>
<dbReference type="InterPro" id="IPR003609">
    <property type="entry name" value="Pan_app"/>
</dbReference>
<comment type="caution">
    <text evidence="4">The sequence shown here is derived from an EMBL/GenBank/DDBJ whole genome shotgun (WGS) entry which is preliminary data.</text>
</comment>
<evidence type="ECO:0000259" key="3">
    <source>
        <dbReference type="Pfam" id="PF00024"/>
    </source>
</evidence>
<keyword evidence="1" id="KW-1133">Transmembrane helix</keyword>
<dbReference type="InParanoid" id="A0A2R5GHI4"/>
<gene>
    <name evidence="4" type="ORF">FCC1311_060192</name>
</gene>
<keyword evidence="5" id="KW-1185">Reference proteome</keyword>
<reference evidence="4 5" key="1">
    <citation type="submission" date="2017-12" db="EMBL/GenBank/DDBJ databases">
        <title>Sequencing, de novo assembly and annotation of complete genome of a new Thraustochytrid species, strain FCC1311.</title>
        <authorList>
            <person name="Sedici K."/>
            <person name="Godart F."/>
            <person name="Aiese Cigliano R."/>
            <person name="Sanseverino W."/>
            <person name="Barakat M."/>
            <person name="Ortet P."/>
            <person name="Marechal E."/>
            <person name="Cagnac O."/>
            <person name="Amato A."/>
        </authorList>
    </citation>
    <scope>NUCLEOTIDE SEQUENCE [LARGE SCALE GENOMIC DNA]</scope>
</reference>
<dbReference type="EMBL" id="BEYU01000066">
    <property type="protein sequence ID" value="GBG29799.1"/>
    <property type="molecule type" value="Genomic_DNA"/>
</dbReference>
<evidence type="ECO:0000313" key="5">
    <source>
        <dbReference type="Proteomes" id="UP000241890"/>
    </source>
</evidence>
<protein>
    <recommendedName>
        <fullName evidence="3">Apple domain-containing protein</fullName>
    </recommendedName>
</protein>
<accession>A0A2R5GHI4</accession>
<evidence type="ECO:0000313" key="4">
    <source>
        <dbReference type="EMBL" id="GBG29799.1"/>
    </source>
</evidence>
<keyword evidence="2" id="KW-0732">Signal</keyword>
<feature type="chain" id="PRO_5015340806" description="Apple domain-containing protein" evidence="2">
    <location>
        <begin position="16"/>
        <end position="349"/>
    </location>
</feature>
<evidence type="ECO:0000256" key="2">
    <source>
        <dbReference type="SAM" id="SignalP"/>
    </source>
</evidence>
<dbReference type="AlphaFoldDB" id="A0A2R5GHI4"/>
<feature type="domain" description="Apple" evidence="3">
    <location>
        <begin position="158"/>
        <end position="191"/>
    </location>
</feature>
<feature type="transmembrane region" description="Helical" evidence="1">
    <location>
        <begin position="324"/>
        <end position="348"/>
    </location>
</feature>
<keyword evidence="1" id="KW-0472">Membrane</keyword>
<dbReference type="Pfam" id="PF00024">
    <property type="entry name" value="PAN_1"/>
    <property type="match status" value="1"/>
</dbReference>
<sequence>MRVVVAALLLATAKGSLPGVVSTSEDVLLAAGDGLKCILQKYDASRGAIDINYDQLVVAGDGCEDRWHIDGLVAALSFDSGACAHFTSSDRFLGGDFAIDTLLPRSAVSYLHVMRADATPACLGANMTEADLAFHVSYQLDETVQCDPDASERLTQETPSTARQCGAACSELADCAAFNFDLVGGSCVLFSRCETALLDPINVAGSGGDEALSSVIAYFRRDIGGFLAEVYSSTGYIGPVQSISDKSTVRACAEACVSAGCNCFDYASDGTCALMVNCPVAFWSSEANHVLYASTAAEEVAETTVFQEFTEDIGQAVGTLEGQLALAGLAVTSVGLAVITGGLIALCAP</sequence>